<protein>
    <submittedName>
        <fullName evidence="2">Methylglyoxal synthase</fullName>
        <ecNumber evidence="2">4.2.3.3</ecNumber>
    </submittedName>
</protein>
<dbReference type="PANTHER" id="PTHR30492">
    <property type="entry name" value="METHYLGLYOXAL SYNTHASE"/>
    <property type="match status" value="1"/>
</dbReference>
<reference evidence="2" key="2">
    <citation type="journal article" date="2021" name="PeerJ">
        <title>Extensive microbial diversity within the chicken gut microbiome revealed by metagenomics and culture.</title>
        <authorList>
            <person name="Gilroy R."/>
            <person name="Ravi A."/>
            <person name="Getino M."/>
            <person name="Pursley I."/>
            <person name="Horton D.L."/>
            <person name="Alikhan N.F."/>
            <person name="Baker D."/>
            <person name="Gharbi K."/>
            <person name="Hall N."/>
            <person name="Watson M."/>
            <person name="Adriaenssens E.M."/>
            <person name="Foster-Nyarko E."/>
            <person name="Jarju S."/>
            <person name="Secka A."/>
            <person name="Antonio M."/>
            <person name="Oren A."/>
            <person name="Chaudhuri R.R."/>
            <person name="La Ragione R."/>
            <person name="Hildebrand F."/>
            <person name="Pallen M.J."/>
        </authorList>
    </citation>
    <scope>NUCLEOTIDE SEQUENCE</scope>
    <source>
        <strain evidence="2">ChiW13-3771</strain>
    </source>
</reference>
<dbReference type="PROSITE" id="PS51855">
    <property type="entry name" value="MGS"/>
    <property type="match status" value="1"/>
</dbReference>
<gene>
    <name evidence="2" type="ORF">IAC96_09185</name>
</gene>
<dbReference type="InterPro" id="IPR011607">
    <property type="entry name" value="MGS-like_dom"/>
</dbReference>
<reference evidence="2" key="1">
    <citation type="submission" date="2020-10" db="EMBL/GenBank/DDBJ databases">
        <authorList>
            <person name="Gilroy R."/>
        </authorList>
    </citation>
    <scope>NUCLEOTIDE SEQUENCE</scope>
    <source>
        <strain evidence="2">ChiW13-3771</strain>
    </source>
</reference>
<accession>A0A9D1EF18</accession>
<dbReference type="GO" id="GO:0005829">
    <property type="term" value="C:cytosol"/>
    <property type="evidence" value="ECO:0007669"/>
    <property type="project" value="TreeGrafter"/>
</dbReference>
<evidence type="ECO:0000313" key="2">
    <source>
        <dbReference type="EMBL" id="HIR89109.1"/>
    </source>
</evidence>
<dbReference type="GO" id="GO:0019242">
    <property type="term" value="P:methylglyoxal biosynthetic process"/>
    <property type="evidence" value="ECO:0007669"/>
    <property type="project" value="InterPro"/>
</dbReference>
<dbReference type="Gene3D" id="3.40.50.1380">
    <property type="entry name" value="Methylglyoxal synthase-like domain"/>
    <property type="match status" value="1"/>
</dbReference>
<evidence type="ECO:0000259" key="1">
    <source>
        <dbReference type="PROSITE" id="PS51855"/>
    </source>
</evidence>
<sequence>MNIGFITHHDKKALMENFCIAYKGILKKHHLYATGMTAKRIEMATGLTVTKFLPGAMGGDKQFQNEITNGGIDMVIFFHSSSFENKTDGMSLEEITRVCDLYNIPLATNIATAESLIMCLDNGDLVR</sequence>
<evidence type="ECO:0000313" key="3">
    <source>
        <dbReference type="Proteomes" id="UP000824201"/>
    </source>
</evidence>
<dbReference type="InterPro" id="IPR004363">
    <property type="entry name" value="Methylgl_synth"/>
</dbReference>
<proteinExistence type="predicted"/>
<dbReference type="EMBL" id="DVHN01000120">
    <property type="protein sequence ID" value="HIR89109.1"/>
    <property type="molecule type" value="Genomic_DNA"/>
</dbReference>
<dbReference type="GO" id="GO:0008929">
    <property type="term" value="F:methylglyoxal synthase activity"/>
    <property type="evidence" value="ECO:0007669"/>
    <property type="project" value="UniProtKB-EC"/>
</dbReference>
<dbReference type="NCBIfam" id="NF003559">
    <property type="entry name" value="PRK05234.1"/>
    <property type="match status" value="1"/>
</dbReference>
<dbReference type="SMART" id="SM00851">
    <property type="entry name" value="MGS"/>
    <property type="match status" value="1"/>
</dbReference>
<dbReference type="InterPro" id="IPR036914">
    <property type="entry name" value="MGS-like_dom_sf"/>
</dbReference>
<keyword evidence="2" id="KW-0456">Lyase</keyword>
<dbReference type="SUPFAM" id="SSF52335">
    <property type="entry name" value="Methylglyoxal synthase-like"/>
    <property type="match status" value="1"/>
</dbReference>
<dbReference type="Pfam" id="PF02142">
    <property type="entry name" value="MGS"/>
    <property type="match status" value="1"/>
</dbReference>
<comment type="caution">
    <text evidence="2">The sequence shown here is derived from an EMBL/GenBank/DDBJ whole genome shotgun (WGS) entry which is preliminary data.</text>
</comment>
<dbReference type="PANTHER" id="PTHR30492:SF0">
    <property type="entry name" value="METHYLGLYOXAL SYNTHASE"/>
    <property type="match status" value="1"/>
</dbReference>
<dbReference type="AlphaFoldDB" id="A0A9D1EF18"/>
<name>A0A9D1EF18_9FIRM</name>
<dbReference type="Proteomes" id="UP000824201">
    <property type="component" value="Unassembled WGS sequence"/>
</dbReference>
<dbReference type="EC" id="4.2.3.3" evidence="2"/>
<feature type="domain" description="MGS-like" evidence="1">
    <location>
        <begin position="1"/>
        <end position="127"/>
    </location>
</feature>
<organism evidence="2 3">
    <name type="scientific">Candidatus Fimimorpha faecalis</name>
    <dbReference type="NCBI Taxonomy" id="2840824"/>
    <lineage>
        <taxon>Bacteria</taxon>
        <taxon>Bacillati</taxon>
        <taxon>Bacillota</taxon>
        <taxon>Clostridia</taxon>
        <taxon>Eubacteriales</taxon>
        <taxon>Candidatus Fimimorpha</taxon>
    </lineage>
</organism>